<feature type="domain" description="CN hydrolase" evidence="1">
    <location>
        <begin position="4"/>
        <end position="320"/>
    </location>
</feature>
<name>A0A0J9XAR1_GEOCN</name>
<proteinExistence type="predicted"/>
<accession>A0A0J9XAR1</accession>
<dbReference type="Pfam" id="PF00795">
    <property type="entry name" value="CN_hydrolase"/>
    <property type="match status" value="1"/>
</dbReference>
<dbReference type="GO" id="GO:0030163">
    <property type="term" value="P:protein catabolic process"/>
    <property type="evidence" value="ECO:0007669"/>
    <property type="project" value="TreeGrafter"/>
</dbReference>
<dbReference type="Proteomes" id="UP000242525">
    <property type="component" value="Unassembled WGS sequence"/>
</dbReference>
<dbReference type="PROSITE" id="PS50263">
    <property type="entry name" value="CN_HYDROLASE"/>
    <property type="match status" value="1"/>
</dbReference>
<evidence type="ECO:0000313" key="2">
    <source>
        <dbReference type="EMBL" id="CDO53917.1"/>
    </source>
</evidence>
<dbReference type="GO" id="GO:0008418">
    <property type="term" value="F:protein-N-terminal asparagine amidohydrolase activity"/>
    <property type="evidence" value="ECO:0007669"/>
    <property type="project" value="InterPro"/>
</dbReference>
<sequence length="321" mass="35696">MVNLKVAVLQLNPRIGRVSANIDNATRVLQSHGFLLNGRPTGRKLDILVLPELAFTGYNFSSTDHIKPYLEPTTSGPSTQWAQDISKKLGCFTLVGYPELHEPTQCIYNSAVMTNSTGSVIANYRKTFLYETDEKWGCSEPPVNNFSDGGMFPLTTVSAGGLNTQVGICMDLNPYKFERPFDDYEFANAAIKNKARLILCPTAWLHPDSPDIDNTLAVGEEKSQALARLLAEQEEGLAKQPSMLTVQYWLQRMFPFLEGKAFDDKPVLFALCNRFGAEGNTVYAGSSSIFELNSRNEKKFRYFGSLGQATEDLLYAEVDLD</sequence>
<dbReference type="OrthoDB" id="201515at2759"/>
<evidence type="ECO:0000313" key="3">
    <source>
        <dbReference type="Proteomes" id="UP000242525"/>
    </source>
</evidence>
<dbReference type="InterPro" id="IPR039703">
    <property type="entry name" value="Nta1"/>
</dbReference>
<dbReference type="Gene3D" id="3.60.110.10">
    <property type="entry name" value="Carbon-nitrogen hydrolase"/>
    <property type="match status" value="1"/>
</dbReference>
<dbReference type="AlphaFoldDB" id="A0A0J9XAR1"/>
<comment type="caution">
    <text evidence="2">The sequence shown here is derived from an EMBL/GenBank/DDBJ whole genome shotgun (WGS) entry which is preliminary data.</text>
</comment>
<dbReference type="PANTHER" id="PTHR11750">
    <property type="entry name" value="PROTEIN N-TERMINAL AMIDASE"/>
    <property type="match status" value="1"/>
</dbReference>
<dbReference type="InterPro" id="IPR036526">
    <property type="entry name" value="C-N_Hydrolase_sf"/>
</dbReference>
<gene>
    <name evidence="2" type="ORF">BN980_GECA06s01803g</name>
</gene>
<dbReference type="EMBL" id="CCBN010000006">
    <property type="protein sequence ID" value="CDO53917.1"/>
    <property type="molecule type" value="Genomic_DNA"/>
</dbReference>
<organism evidence="2 3">
    <name type="scientific">Geotrichum candidum</name>
    <name type="common">Oospora lactis</name>
    <name type="synonym">Dipodascus geotrichum</name>
    <dbReference type="NCBI Taxonomy" id="1173061"/>
    <lineage>
        <taxon>Eukaryota</taxon>
        <taxon>Fungi</taxon>
        <taxon>Dikarya</taxon>
        <taxon>Ascomycota</taxon>
        <taxon>Saccharomycotina</taxon>
        <taxon>Dipodascomycetes</taxon>
        <taxon>Dipodascales</taxon>
        <taxon>Dipodascaceae</taxon>
        <taxon>Geotrichum</taxon>
    </lineage>
</organism>
<dbReference type="InterPro" id="IPR003010">
    <property type="entry name" value="C-N_Hydrolase"/>
</dbReference>
<protein>
    <submittedName>
        <fullName evidence="2">Similar to Saccharomyces cerevisiae YJR062C NTA1 Amidase</fullName>
    </submittedName>
</protein>
<dbReference type="GO" id="GO:0070773">
    <property type="term" value="F:protein-N-terminal glutamine amidohydrolase activity"/>
    <property type="evidence" value="ECO:0007669"/>
    <property type="project" value="InterPro"/>
</dbReference>
<dbReference type="STRING" id="1173061.A0A0J9XAR1"/>
<dbReference type="PANTHER" id="PTHR11750:SF26">
    <property type="entry name" value="PROTEIN N-TERMINAL AMIDASE"/>
    <property type="match status" value="1"/>
</dbReference>
<reference evidence="2" key="1">
    <citation type="submission" date="2014-03" db="EMBL/GenBank/DDBJ databases">
        <authorList>
            <person name="Casaregola S."/>
        </authorList>
    </citation>
    <scope>NUCLEOTIDE SEQUENCE [LARGE SCALE GENOMIC DNA]</scope>
    <source>
        <strain evidence="2">CLIB 918</strain>
    </source>
</reference>
<keyword evidence="3" id="KW-1185">Reference proteome</keyword>
<evidence type="ECO:0000259" key="1">
    <source>
        <dbReference type="PROSITE" id="PS50263"/>
    </source>
</evidence>
<dbReference type="SUPFAM" id="SSF56317">
    <property type="entry name" value="Carbon-nitrogen hydrolase"/>
    <property type="match status" value="1"/>
</dbReference>